<evidence type="ECO:0000313" key="1">
    <source>
        <dbReference type="EMBL" id="VDN42639.1"/>
    </source>
</evidence>
<dbReference type="WBParaSite" id="GPUH_0002431401-mRNA-1">
    <property type="protein sequence ID" value="GPUH_0002431401-mRNA-1"/>
    <property type="gene ID" value="GPUH_0002431401"/>
</dbReference>
<dbReference type="AlphaFoldDB" id="A0A183ETJ3"/>
<accession>A0A183ETJ3</accession>
<sequence>MQNGKARLKKRKTFLVEGIAGNGKRVFPGNGVPFWTKGIIFKKEEMRCKPGEGGVPFAMGRSKICKKMGHYCAVAKVMSNEDRKPESRVPPETKCGALLPLRNKHHCC</sequence>
<organism evidence="3">
    <name type="scientific">Gongylonema pulchrum</name>
    <dbReference type="NCBI Taxonomy" id="637853"/>
    <lineage>
        <taxon>Eukaryota</taxon>
        <taxon>Metazoa</taxon>
        <taxon>Ecdysozoa</taxon>
        <taxon>Nematoda</taxon>
        <taxon>Chromadorea</taxon>
        <taxon>Rhabditida</taxon>
        <taxon>Spirurina</taxon>
        <taxon>Spiruromorpha</taxon>
        <taxon>Spiruroidea</taxon>
        <taxon>Gongylonematidae</taxon>
        <taxon>Gongylonema</taxon>
    </lineage>
</organism>
<protein>
    <submittedName>
        <fullName evidence="1 3">Uncharacterized protein</fullName>
    </submittedName>
</protein>
<reference evidence="3" key="1">
    <citation type="submission" date="2016-06" db="UniProtKB">
        <authorList>
            <consortium name="WormBaseParasite"/>
        </authorList>
    </citation>
    <scope>IDENTIFICATION</scope>
</reference>
<proteinExistence type="predicted"/>
<evidence type="ECO:0000313" key="3">
    <source>
        <dbReference type="WBParaSite" id="GPUH_0002431401-mRNA-1"/>
    </source>
</evidence>
<evidence type="ECO:0000313" key="2">
    <source>
        <dbReference type="Proteomes" id="UP000271098"/>
    </source>
</evidence>
<dbReference type="Proteomes" id="UP000271098">
    <property type="component" value="Unassembled WGS sequence"/>
</dbReference>
<gene>
    <name evidence="1" type="ORF">GPUH_LOCUS24284</name>
</gene>
<reference evidence="1 2" key="2">
    <citation type="submission" date="2018-11" db="EMBL/GenBank/DDBJ databases">
        <authorList>
            <consortium name="Pathogen Informatics"/>
        </authorList>
    </citation>
    <scope>NUCLEOTIDE SEQUENCE [LARGE SCALE GENOMIC DNA]</scope>
</reference>
<dbReference type="EMBL" id="UYRT01100638">
    <property type="protein sequence ID" value="VDN42639.1"/>
    <property type="molecule type" value="Genomic_DNA"/>
</dbReference>
<keyword evidence="2" id="KW-1185">Reference proteome</keyword>
<name>A0A183ETJ3_9BILA</name>